<name>A0A377B9A2_ECOLX</name>
<gene>
    <name evidence="2" type="primary">melB_1</name>
    <name evidence="2" type="ORF">NCTC9962_03853</name>
</gene>
<evidence type="ECO:0000313" key="2">
    <source>
        <dbReference type="EMBL" id="STL49586.1"/>
    </source>
</evidence>
<accession>A0A377B9A2</accession>
<evidence type="ECO:0000256" key="1">
    <source>
        <dbReference type="SAM" id="Phobius"/>
    </source>
</evidence>
<feature type="transmembrane region" description="Helical" evidence="1">
    <location>
        <begin position="60"/>
        <end position="83"/>
    </location>
</feature>
<reference evidence="2 3" key="1">
    <citation type="submission" date="2018-06" db="EMBL/GenBank/DDBJ databases">
        <authorList>
            <consortium name="Pathogen Informatics"/>
            <person name="Doyle S."/>
        </authorList>
    </citation>
    <scope>NUCLEOTIDE SEQUENCE [LARGE SCALE GENOMIC DNA]</scope>
    <source>
        <strain evidence="2 3">NCTC9962</strain>
    </source>
</reference>
<feature type="transmembrane region" description="Helical" evidence="1">
    <location>
        <begin position="95"/>
        <end position="114"/>
    </location>
</feature>
<organism evidence="2 3">
    <name type="scientific">Escherichia coli</name>
    <dbReference type="NCBI Taxonomy" id="562"/>
    <lineage>
        <taxon>Bacteria</taxon>
        <taxon>Pseudomonadati</taxon>
        <taxon>Pseudomonadota</taxon>
        <taxon>Gammaproteobacteria</taxon>
        <taxon>Enterobacterales</taxon>
        <taxon>Enterobacteriaceae</taxon>
        <taxon>Escherichia</taxon>
    </lineage>
</organism>
<keyword evidence="1" id="KW-0472">Membrane</keyword>
<keyword evidence="1" id="KW-0812">Transmembrane</keyword>
<evidence type="ECO:0000313" key="3">
    <source>
        <dbReference type="Proteomes" id="UP000254052"/>
    </source>
</evidence>
<dbReference type="SUPFAM" id="SSF103473">
    <property type="entry name" value="MFS general substrate transporter"/>
    <property type="match status" value="1"/>
</dbReference>
<keyword evidence="1" id="KW-1133">Transmembrane helix</keyword>
<dbReference type="Pfam" id="PF13347">
    <property type="entry name" value="MFS_2"/>
    <property type="match status" value="1"/>
</dbReference>
<feature type="transmembrane region" description="Helical" evidence="1">
    <location>
        <begin position="20"/>
        <end position="39"/>
    </location>
</feature>
<dbReference type="EMBL" id="UGED01000008">
    <property type="protein sequence ID" value="STL49586.1"/>
    <property type="molecule type" value="Genomic_DNA"/>
</dbReference>
<proteinExistence type="predicted"/>
<sequence length="194" mass="21390">MANSVILFLLFSAHLFEGTTQIVFVCVTYILWGMTYTIMDIPSGRWFQPSRSINVSANNWFLIRVFFASLAGFVTAGVTLPFVNYVGGGDRGFGFQMFTLVLIAFFIVSTIITLRNVHEVFSSDNQPSAEGSHLTLKAIVALIYKNDQLSCLLGMALAYNVASNIITGFAIYYFSYVIGDADLFPYLSVVCGSC</sequence>
<dbReference type="InterPro" id="IPR036259">
    <property type="entry name" value="MFS_trans_sf"/>
</dbReference>
<feature type="transmembrane region" description="Helical" evidence="1">
    <location>
        <begin position="152"/>
        <end position="174"/>
    </location>
</feature>
<protein>
    <submittedName>
        <fullName evidence="2">Melibiose:sodium symporter</fullName>
    </submittedName>
</protein>
<dbReference type="AlphaFoldDB" id="A0A377B9A2"/>
<dbReference type="Proteomes" id="UP000254052">
    <property type="component" value="Unassembled WGS sequence"/>
</dbReference>